<accession>B7JEE6</accession>
<gene>
    <name evidence="2" type="ordered locus">BCAH820_5100</name>
</gene>
<feature type="transmembrane region" description="Helical" evidence="1">
    <location>
        <begin position="12"/>
        <end position="31"/>
    </location>
</feature>
<keyword evidence="1" id="KW-0472">Membrane</keyword>
<reference evidence="2 3" key="1">
    <citation type="submission" date="2008-10" db="EMBL/GenBank/DDBJ databases">
        <title>Genome sequence of Bacillus cereus AH820.</title>
        <authorList>
            <person name="Dodson R.J."/>
            <person name="Durkin A.S."/>
            <person name="Rosovitz M.J."/>
            <person name="Rasko D.A."/>
            <person name="Hoffmaster A."/>
            <person name="Ravel J."/>
            <person name="Sutton G."/>
        </authorList>
    </citation>
    <scope>NUCLEOTIDE SEQUENCE [LARGE SCALE GENOMIC DNA]</scope>
    <source>
        <strain evidence="2 3">AH820</strain>
    </source>
</reference>
<evidence type="ECO:0000256" key="1">
    <source>
        <dbReference type="SAM" id="Phobius"/>
    </source>
</evidence>
<dbReference type="HOGENOM" id="CLU_3304318_0_0_9"/>
<dbReference type="Proteomes" id="UP000001363">
    <property type="component" value="Chromosome"/>
</dbReference>
<sequence length="42" mass="4560">MYTWLFLGNNFLPVGAIASVVALCGGLFIMVGNQELEFPLIT</sequence>
<dbReference type="KEGG" id="bcu:BCAH820_5100"/>
<keyword evidence="1" id="KW-0812">Transmembrane</keyword>
<dbReference type="AlphaFoldDB" id="B7JEE6"/>
<evidence type="ECO:0000313" key="2">
    <source>
        <dbReference type="EMBL" id="ACK88808.1"/>
    </source>
</evidence>
<keyword evidence="1" id="KW-1133">Transmembrane helix</keyword>
<protein>
    <submittedName>
        <fullName evidence="2">Uncharacterized protein</fullName>
    </submittedName>
</protein>
<proteinExistence type="predicted"/>
<organism evidence="2 3">
    <name type="scientific">Bacillus cereus (strain AH820)</name>
    <dbReference type="NCBI Taxonomy" id="405535"/>
    <lineage>
        <taxon>Bacteria</taxon>
        <taxon>Bacillati</taxon>
        <taxon>Bacillota</taxon>
        <taxon>Bacilli</taxon>
        <taxon>Bacillales</taxon>
        <taxon>Bacillaceae</taxon>
        <taxon>Bacillus</taxon>
        <taxon>Bacillus cereus group</taxon>
    </lineage>
</organism>
<dbReference type="EMBL" id="CP001283">
    <property type="protein sequence ID" value="ACK88808.1"/>
    <property type="molecule type" value="Genomic_DNA"/>
</dbReference>
<evidence type="ECO:0000313" key="3">
    <source>
        <dbReference type="Proteomes" id="UP000001363"/>
    </source>
</evidence>
<name>B7JEE6_BACC0</name>